<feature type="transmembrane region" description="Helical" evidence="8">
    <location>
        <begin position="448"/>
        <end position="466"/>
    </location>
</feature>
<feature type="transmembrane region" description="Helical" evidence="8">
    <location>
        <begin position="371"/>
        <end position="395"/>
    </location>
</feature>
<keyword evidence="5" id="KW-0406">Ion transport</keyword>
<dbReference type="KEGG" id="spaa:SPAPADRAFT_133563"/>
<feature type="transmembrane region" description="Helical" evidence="8">
    <location>
        <begin position="315"/>
        <end position="337"/>
    </location>
</feature>
<dbReference type="GO" id="GO:0005247">
    <property type="term" value="F:voltage-gated chloride channel activity"/>
    <property type="evidence" value="ECO:0007669"/>
    <property type="project" value="TreeGrafter"/>
</dbReference>
<dbReference type="Pfam" id="PF00654">
    <property type="entry name" value="Voltage_CLC"/>
    <property type="match status" value="1"/>
</dbReference>
<dbReference type="GO" id="GO:0005769">
    <property type="term" value="C:early endosome"/>
    <property type="evidence" value="ECO:0007669"/>
    <property type="project" value="TreeGrafter"/>
</dbReference>
<comment type="subcellular location">
    <subcellularLocation>
        <location evidence="1">Membrane</location>
        <topology evidence="1">Multi-pass membrane protein</topology>
    </subcellularLocation>
</comment>
<dbReference type="FunFam" id="1.10.3080.10:FF:000030">
    <property type="entry name" value="Chloride channel protein"/>
    <property type="match status" value="1"/>
</dbReference>
<reference evidence="9 10" key="1">
    <citation type="journal article" date="2011" name="Proc. Natl. Acad. Sci. U.S.A.">
        <title>Comparative genomics of xylose-fermenting fungi for enhanced biofuel production.</title>
        <authorList>
            <person name="Wohlbach D.J."/>
            <person name="Kuo A."/>
            <person name="Sato T.K."/>
            <person name="Potts K.M."/>
            <person name="Salamov A.A."/>
            <person name="LaButti K.M."/>
            <person name="Sun H."/>
            <person name="Clum A."/>
            <person name="Pangilinan J.L."/>
            <person name="Lindquist E.A."/>
            <person name="Lucas S."/>
            <person name="Lapidus A."/>
            <person name="Jin M."/>
            <person name="Gunawan C."/>
            <person name="Balan V."/>
            <person name="Dale B.E."/>
            <person name="Jeffries T.W."/>
            <person name="Zinkel R."/>
            <person name="Barry K.W."/>
            <person name="Grigoriev I.V."/>
            <person name="Gasch A.P."/>
        </authorList>
    </citation>
    <scope>NUCLEOTIDE SEQUENCE [LARGE SCALE GENOMIC DNA]</scope>
    <source>
        <strain evidence="10">NRRL Y-27907 / 11-Y1</strain>
    </source>
</reference>
<feature type="transmembrane region" description="Helical" evidence="8">
    <location>
        <begin position="230"/>
        <end position="250"/>
    </location>
</feature>
<accession>G3AID9</accession>
<evidence type="ECO:0000313" key="9">
    <source>
        <dbReference type="EMBL" id="EGW34409.1"/>
    </source>
</evidence>
<dbReference type="GO" id="GO:0005794">
    <property type="term" value="C:Golgi apparatus"/>
    <property type="evidence" value="ECO:0007669"/>
    <property type="project" value="TreeGrafter"/>
</dbReference>
<feature type="transmembrane region" description="Helical" evidence="8">
    <location>
        <begin position="407"/>
        <end position="428"/>
    </location>
</feature>
<evidence type="ECO:0000256" key="1">
    <source>
        <dbReference type="ARBA" id="ARBA00004141"/>
    </source>
</evidence>
<dbReference type="OrthoDB" id="44789at2759"/>
<sequence length="934" mass="105343">MSPLLKIKSLNKIDIRSPIDPDFSVLLTPGVNTIANTINNELGDSTPDLLSLRTIKTNASRIFSIVPNTFYSIQNFYNDFTTIDWGDAYILANKFNYELETNRWIGEDGSSLSSQSSDFVQDQRIPFYKKAYFILGKWILIVAIGFIFSLIAFSIDKFEILLVGFKRGYCKTNWFASQVACCSDSVGPNKIAFNVFKSGVVPRGESQCSDWISWSNLIDEPWFSHVRLDFTIYVVLSVILAVAACIITLTTKISGGTIPRQAIESDTTQKENTNDQHDDENHASVTKQRIMYTAHGSGVPEVKTILSGFVIRRFLGTYTLIAKTSALIFAIASGMALGKEGPYVHLATCVGNIMSRYFPFIYDNELLKKQILSASASAGVALAFGSPLGGVLFILEEINNYLPSHTLFQIFFCAIISTLFLKFLNPYGTGNTVLFELRYFSDWKPVELILFIIVGIAGGLFGAGFVKFVRWWPKKFRTLKPIQNHPVFEVFCISLVTGLVTFWNPYTKQASTELVLDLATPCSAHELDRSLCPTTEDQYVREMGSLLFAFIVKVILTFITFGLRVPCGIYVPSMVAGALYGRLFSMSIQWASLVFNRNEGEQNALGSTFKAMGLICSPNSPECVDMGIYAMISAGAFMAGVTRMNITIVTILFELTSSYTYVLPISIAIAVANWSGGLFEKNSLYEAMLISNDYPFMSPETEAIDPFVTAGEIIEKNIEPKREVDVRGNIVSEHVQEDKKLYLDVSKSCYVSVNELQSKLILLADQCLNDGCLPLLKKDVCVGMLYFPELEARLDKIKEFCVRYEIKDEIYCKVMNDDDYDDGDDDDEYNTSRPNHHICHNDNVIRNVFQYQDDYFNYGSIMVDEYMDAMLTLEELTNLTRYVDWHPLFIDYDCELSFAHLIFDRIGIRVIVLLKEGKYYGILHKKVLVDYLRR</sequence>
<dbReference type="RefSeq" id="XP_007373993.1">
    <property type="nucleotide sequence ID" value="XM_007373931.1"/>
</dbReference>
<dbReference type="InterPro" id="IPR046342">
    <property type="entry name" value="CBS_dom_sf"/>
</dbReference>
<dbReference type="Proteomes" id="UP000000709">
    <property type="component" value="Unassembled WGS sequence"/>
</dbReference>
<evidence type="ECO:0008006" key="11">
    <source>
        <dbReference type="Google" id="ProtNLM"/>
    </source>
</evidence>
<dbReference type="PANTHER" id="PTHR45711">
    <property type="entry name" value="CHLORIDE CHANNEL PROTEIN"/>
    <property type="match status" value="1"/>
</dbReference>
<proteinExistence type="predicted"/>
<dbReference type="GO" id="GO:0005886">
    <property type="term" value="C:plasma membrane"/>
    <property type="evidence" value="ECO:0007669"/>
    <property type="project" value="TreeGrafter"/>
</dbReference>
<dbReference type="EMBL" id="GL996500">
    <property type="protein sequence ID" value="EGW34409.1"/>
    <property type="molecule type" value="Genomic_DNA"/>
</dbReference>
<keyword evidence="6 8" id="KW-0472">Membrane</keyword>
<evidence type="ECO:0000256" key="2">
    <source>
        <dbReference type="ARBA" id="ARBA00022448"/>
    </source>
</evidence>
<organism evidence="10">
    <name type="scientific">Spathaspora passalidarum (strain NRRL Y-27907 / 11-Y1)</name>
    <dbReference type="NCBI Taxonomy" id="619300"/>
    <lineage>
        <taxon>Eukaryota</taxon>
        <taxon>Fungi</taxon>
        <taxon>Dikarya</taxon>
        <taxon>Ascomycota</taxon>
        <taxon>Saccharomycotina</taxon>
        <taxon>Pichiomycetes</taxon>
        <taxon>Debaryomycetaceae</taxon>
        <taxon>Spathaspora</taxon>
    </lineage>
</organism>
<name>G3AID9_SPAPN</name>
<evidence type="ECO:0000256" key="4">
    <source>
        <dbReference type="ARBA" id="ARBA00022989"/>
    </source>
</evidence>
<feature type="transmembrane region" description="Helical" evidence="8">
    <location>
        <begin position="487"/>
        <end position="506"/>
    </location>
</feature>
<dbReference type="InParanoid" id="G3AID9"/>
<evidence type="ECO:0000256" key="6">
    <source>
        <dbReference type="ARBA" id="ARBA00023136"/>
    </source>
</evidence>
<evidence type="ECO:0000256" key="7">
    <source>
        <dbReference type="ARBA" id="ARBA00023214"/>
    </source>
</evidence>
<evidence type="ECO:0000256" key="5">
    <source>
        <dbReference type="ARBA" id="ARBA00023065"/>
    </source>
</evidence>
<dbReference type="OMA" id="TDWVHDT"/>
<keyword evidence="10" id="KW-1185">Reference proteome</keyword>
<dbReference type="SUPFAM" id="SSF54631">
    <property type="entry name" value="CBS-domain pair"/>
    <property type="match status" value="1"/>
</dbReference>
<evidence type="ECO:0000256" key="3">
    <source>
        <dbReference type="ARBA" id="ARBA00022692"/>
    </source>
</evidence>
<feature type="transmembrane region" description="Helical" evidence="8">
    <location>
        <begin position="659"/>
        <end position="679"/>
    </location>
</feature>
<dbReference type="CDD" id="cd03684">
    <property type="entry name" value="ClC_3_like"/>
    <property type="match status" value="1"/>
</dbReference>
<dbReference type="HOGENOM" id="CLU_003181_2_0_1"/>
<keyword evidence="4 8" id="KW-1133">Transmembrane helix</keyword>
<gene>
    <name evidence="9" type="ORF">SPAPADRAFT_133563</name>
</gene>
<dbReference type="GeneID" id="18869758"/>
<dbReference type="SUPFAM" id="SSF81340">
    <property type="entry name" value="Clc chloride channel"/>
    <property type="match status" value="1"/>
</dbReference>
<dbReference type="InterPro" id="IPR014743">
    <property type="entry name" value="Cl-channel_core"/>
</dbReference>
<dbReference type="PRINTS" id="PR00762">
    <property type="entry name" value="CLCHANNEL"/>
</dbReference>
<evidence type="ECO:0000313" key="10">
    <source>
        <dbReference type="Proteomes" id="UP000000709"/>
    </source>
</evidence>
<dbReference type="PANTHER" id="PTHR45711:SF3">
    <property type="entry name" value="CLC CHANNEL"/>
    <property type="match status" value="1"/>
</dbReference>
<feature type="transmembrane region" description="Helical" evidence="8">
    <location>
        <begin position="131"/>
        <end position="155"/>
    </location>
</feature>
<keyword evidence="2" id="KW-0813">Transport</keyword>
<evidence type="ECO:0000256" key="8">
    <source>
        <dbReference type="SAM" id="Phobius"/>
    </source>
</evidence>
<dbReference type="Gene3D" id="1.10.3080.10">
    <property type="entry name" value="Clc chloride channel"/>
    <property type="match status" value="1"/>
</dbReference>
<keyword evidence="3 8" id="KW-0812">Transmembrane</keyword>
<dbReference type="InterPro" id="IPR001807">
    <property type="entry name" value="ClC"/>
</dbReference>
<feature type="transmembrane region" description="Helical" evidence="8">
    <location>
        <begin position="546"/>
        <end position="565"/>
    </location>
</feature>
<dbReference type="AlphaFoldDB" id="G3AID9"/>
<protein>
    <recommendedName>
        <fullName evidence="11">Chloride channel protein</fullName>
    </recommendedName>
</protein>
<keyword evidence="7" id="KW-0868">Chloride</keyword>
<dbReference type="eggNOG" id="KOG0475">
    <property type="taxonomic scope" value="Eukaryota"/>
</dbReference>